<protein>
    <submittedName>
        <fullName evidence="2">Pilus assembly protein PilZ</fullName>
    </submittedName>
</protein>
<evidence type="ECO:0000313" key="2">
    <source>
        <dbReference type="EMBL" id="GGK31373.1"/>
    </source>
</evidence>
<dbReference type="EMBL" id="BMMF01000004">
    <property type="protein sequence ID" value="GGK31373.1"/>
    <property type="molecule type" value="Genomic_DNA"/>
</dbReference>
<organism evidence="2 3">
    <name type="scientific">Salinarimonas ramus</name>
    <dbReference type="NCBI Taxonomy" id="690164"/>
    <lineage>
        <taxon>Bacteria</taxon>
        <taxon>Pseudomonadati</taxon>
        <taxon>Pseudomonadota</taxon>
        <taxon>Alphaproteobacteria</taxon>
        <taxon>Hyphomicrobiales</taxon>
        <taxon>Salinarimonadaceae</taxon>
        <taxon>Salinarimonas</taxon>
    </lineage>
</organism>
<dbReference type="Proteomes" id="UP000600449">
    <property type="component" value="Unassembled WGS sequence"/>
</dbReference>
<proteinExistence type="predicted"/>
<feature type="domain" description="PilZ" evidence="1">
    <location>
        <begin position="20"/>
        <end position="105"/>
    </location>
</feature>
<evidence type="ECO:0000313" key="3">
    <source>
        <dbReference type="Proteomes" id="UP000600449"/>
    </source>
</evidence>
<evidence type="ECO:0000259" key="1">
    <source>
        <dbReference type="Pfam" id="PF07238"/>
    </source>
</evidence>
<reference evidence="2 3" key="1">
    <citation type="journal article" date="2014" name="Int. J. Syst. Evol. Microbiol.">
        <title>Complete genome sequence of Corynebacterium casei LMG S-19264T (=DSM 44701T), isolated from a smear-ripened cheese.</title>
        <authorList>
            <consortium name="US DOE Joint Genome Institute (JGI-PGF)"/>
            <person name="Walter F."/>
            <person name="Albersmeier A."/>
            <person name="Kalinowski J."/>
            <person name="Ruckert C."/>
        </authorList>
    </citation>
    <scope>NUCLEOTIDE SEQUENCE [LARGE SCALE GENOMIC DNA]</scope>
    <source>
        <strain evidence="2 3">CGMCC 1.9161</strain>
    </source>
</reference>
<dbReference type="InterPro" id="IPR009875">
    <property type="entry name" value="PilZ_domain"/>
</dbReference>
<dbReference type="SUPFAM" id="SSF141371">
    <property type="entry name" value="PilZ domain-like"/>
    <property type="match status" value="2"/>
</dbReference>
<comment type="caution">
    <text evidence="2">The sequence shown here is derived from an EMBL/GenBank/DDBJ whole genome shotgun (WGS) entry which is preliminary data.</text>
</comment>
<sequence length="208" mass="23055">MTGSPMMLQREAAQPLRRSDRRLHARVKVILLGRYMLQNRQEYPCQTVDFSPGGVALVAPVRGLIGERVVCYFEHIGRVEGVIARHTDKGFAISITATARKRDKLASQLTWLANRHELGLPEDRRHERITPTNKHVVLKLDEGIVLEASLIDVSISGAGIAMDKRPAIGAGLLVGSTPARVVRHFQNGIAVEFLLPISPDKFDENIIL</sequence>
<name>A0A917Q6W2_9HYPH</name>
<accession>A0A917Q6W2</accession>
<dbReference type="Gene3D" id="2.40.10.220">
    <property type="entry name" value="predicted glycosyltransferase like domains"/>
    <property type="match status" value="1"/>
</dbReference>
<feature type="domain" description="PilZ" evidence="1">
    <location>
        <begin position="123"/>
        <end position="201"/>
    </location>
</feature>
<dbReference type="GO" id="GO:0035438">
    <property type="term" value="F:cyclic-di-GMP binding"/>
    <property type="evidence" value="ECO:0007669"/>
    <property type="project" value="InterPro"/>
</dbReference>
<dbReference type="RefSeq" id="WP_244645205.1">
    <property type="nucleotide sequence ID" value="NZ_BMMF01000004.1"/>
</dbReference>
<keyword evidence="3" id="KW-1185">Reference proteome</keyword>
<dbReference type="Pfam" id="PF07238">
    <property type="entry name" value="PilZ"/>
    <property type="match status" value="2"/>
</dbReference>
<gene>
    <name evidence="2" type="ORF">GCM10011322_17450</name>
</gene>
<dbReference type="AlphaFoldDB" id="A0A917Q6W2"/>